<evidence type="ECO:0000313" key="3">
    <source>
        <dbReference type="Proteomes" id="UP000191680"/>
    </source>
</evidence>
<evidence type="ECO:0000313" key="2">
    <source>
        <dbReference type="EMBL" id="OQD43851.1"/>
    </source>
</evidence>
<accession>A0A1V6LUJ9</accession>
<dbReference type="PANTHER" id="PTHR46825">
    <property type="entry name" value="D-ALANYL-D-ALANINE-CARBOXYPEPTIDASE/ENDOPEPTIDASE AMPH"/>
    <property type="match status" value="1"/>
</dbReference>
<dbReference type="GO" id="GO:0004180">
    <property type="term" value="F:carboxypeptidase activity"/>
    <property type="evidence" value="ECO:0007669"/>
    <property type="project" value="UniProtKB-KW"/>
</dbReference>
<dbReference type="SUPFAM" id="SSF56601">
    <property type="entry name" value="beta-lactamase/transpeptidase-like"/>
    <property type="match status" value="1"/>
</dbReference>
<dbReference type="PANTHER" id="PTHR46825:SF9">
    <property type="entry name" value="BETA-LACTAMASE-RELATED DOMAIN-CONTAINING PROTEIN"/>
    <property type="match status" value="1"/>
</dbReference>
<sequence length="347" mass="39100">MAWWNTLFGIFNRKKPVSLANLEGKSYVNSALGNLVLENKVPSISVTILKEGKVYLQKGYANNSLQQEAIEPEHSMFRIASISKCITGLAFGKMVEQGLVSWDDSFYKHVPDYPKKKYDFTLRQLASHTAGIRSYKGKEYAWNKPWEIAESITFFKDDPLVFEPGKGYLYNSLDFVLLAIALQNAAKMPFEDYVSKEILTPLEMHQTKSPRRVVDTVPFFTRCGLSFRAASEVDNYYKLAGGGYLSTSADIAKLGQELLQQILLKPETYKELLTAQEVNGKSTYYGLGFQVSQDILGRKYVGHIGNSVGAYSNLFVYPEQQLVAVLLTNCTDPKVQPFWDDILTKIA</sequence>
<feature type="domain" description="Beta-lactamase-related" evidence="1">
    <location>
        <begin position="38"/>
        <end position="333"/>
    </location>
</feature>
<organism evidence="2 3">
    <name type="scientific">Croceivirga radicis</name>
    <dbReference type="NCBI Taxonomy" id="1929488"/>
    <lineage>
        <taxon>Bacteria</taxon>
        <taxon>Pseudomonadati</taxon>
        <taxon>Bacteroidota</taxon>
        <taxon>Flavobacteriia</taxon>
        <taxon>Flavobacteriales</taxon>
        <taxon>Flavobacteriaceae</taxon>
        <taxon>Croceivirga</taxon>
    </lineage>
</organism>
<dbReference type="InterPro" id="IPR012338">
    <property type="entry name" value="Beta-lactam/transpept-like"/>
</dbReference>
<keyword evidence="2" id="KW-0378">Hydrolase</keyword>
<dbReference type="OrthoDB" id="9793489at2"/>
<proteinExistence type="predicted"/>
<dbReference type="Proteomes" id="UP000191680">
    <property type="component" value="Unassembled WGS sequence"/>
</dbReference>
<keyword evidence="3" id="KW-1185">Reference proteome</keyword>
<protein>
    <submittedName>
        <fullName evidence="2">D-alanyl-D-alanine carboxypeptidase</fullName>
    </submittedName>
</protein>
<keyword evidence="2" id="KW-0121">Carboxypeptidase</keyword>
<dbReference type="InterPro" id="IPR001466">
    <property type="entry name" value="Beta-lactam-related"/>
</dbReference>
<comment type="caution">
    <text evidence="2">The sequence shown here is derived from an EMBL/GenBank/DDBJ whole genome shotgun (WGS) entry which is preliminary data.</text>
</comment>
<dbReference type="RefSeq" id="WP_080318224.1">
    <property type="nucleotide sequence ID" value="NZ_MTBC01000002.1"/>
</dbReference>
<reference evidence="2 3" key="1">
    <citation type="submission" date="2016-12" db="EMBL/GenBank/DDBJ databases">
        <authorList>
            <person name="Song W.-J."/>
            <person name="Kurnit D.M."/>
        </authorList>
    </citation>
    <scope>NUCLEOTIDE SEQUENCE [LARGE SCALE GENOMIC DNA]</scope>
    <source>
        <strain evidence="2 3">HSG9</strain>
    </source>
</reference>
<dbReference type="EMBL" id="MTBC01000002">
    <property type="protein sequence ID" value="OQD43851.1"/>
    <property type="molecule type" value="Genomic_DNA"/>
</dbReference>
<name>A0A1V6LUJ9_9FLAO</name>
<dbReference type="InterPro" id="IPR050491">
    <property type="entry name" value="AmpC-like"/>
</dbReference>
<keyword evidence="2" id="KW-0645">Protease</keyword>
<evidence type="ECO:0000259" key="1">
    <source>
        <dbReference type="Pfam" id="PF00144"/>
    </source>
</evidence>
<dbReference type="AlphaFoldDB" id="A0A1V6LUJ9"/>
<dbReference type="Pfam" id="PF00144">
    <property type="entry name" value="Beta-lactamase"/>
    <property type="match status" value="1"/>
</dbReference>
<gene>
    <name evidence="2" type="ORF">BUL40_04405</name>
</gene>
<dbReference type="Gene3D" id="3.40.710.10">
    <property type="entry name" value="DD-peptidase/beta-lactamase superfamily"/>
    <property type="match status" value="1"/>
</dbReference>